<dbReference type="InterPro" id="IPR036390">
    <property type="entry name" value="WH_DNA-bd_sf"/>
</dbReference>
<dbReference type="InterPro" id="IPR036388">
    <property type="entry name" value="WH-like_DNA-bd_sf"/>
</dbReference>
<keyword evidence="2" id="KW-0238">DNA-binding</keyword>
<keyword evidence="1" id="KW-0805">Transcription regulation</keyword>
<dbReference type="AlphaFoldDB" id="A0A8B6X9J6"/>
<dbReference type="Pfam" id="PF07729">
    <property type="entry name" value="FCD"/>
    <property type="match status" value="1"/>
</dbReference>
<evidence type="ECO:0000256" key="1">
    <source>
        <dbReference type="ARBA" id="ARBA00023015"/>
    </source>
</evidence>
<name>A0A8B6X9J6_9BURK</name>
<dbReference type="SUPFAM" id="SSF46785">
    <property type="entry name" value="Winged helix' DNA-binding domain"/>
    <property type="match status" value="1"/>
</dbReference>
<dbReference type="PANTHER" id="PTHR43537:SF24">
    <property type="entry name" value="GLUCONATE OPERON TRANSCRIPTIONAL REPRESSOR"/>
    <property type="match status" value="1"/>
</dbReference>
<keyword evidence="3" id="KW-0804">Transcription</keyword>
<dbReference type="PANTHER" id="PTHR43537">
    <property type="entry name" value="TRANSCRIPTIONAL REGULATOR, GNTR FAMILY"/>
    <property type="match status" value="1"/>
</dbReference>
<dbReference type="RefSeq" id="WP_051378560.1">
    <property type="nucleotide sequence ID" value="NZ_AXWS01000008.1"/>
</dbReference>
<dbReference type="SUPFAM" id="SSF48008">
    <property type="entry name" value="GntR ligand-binding domain-like"/>
    <property type="match status" value="1"/>
</dbReference>
<dbReference type="Gene3D" id="1.10.10.10">
    <property type="entry name" value="Winged helix-like DNA-binding domain superfamily/Winged helix DNA-binding domain"/>
    <property type="match status" value="1"/>
</dbReference>
<reference evidence="6" key="1">
    <citation type="journal article" date="1991" name="FEMS Microbiol. Lett.">
        <title>A new family of bacterial regulatory proteins.</title>
        <authorList>
            <person name="Haydon D.J."/>
            <person name="Guest J.R."/>
        </authorList>
    </citation>
    <scope>NUCLEOTIDE SEQUENCE</scope>
</reference>
<protein>
    <submittedName>
        <fullName evidence="6">FadR/GntR family transcriptional regulator</fullName>
    </submittedName>
</protein>
<dbReference type="Proteomes" id="UP000675920">
    <property type="component" value="Unplaced"/>
</dbReference>
<dbReference type="CDD" id="cd07377">
    <property type="entry name" value="WHTH_GntR"/>
    <property type="match status" value="1"/>
</dbReference>
<evidence type="ECO:0000256" key="2">
    <source>
        <dbReference type="ARBA" id="ARBA00023125"/>
    </source>
</evidence>
<keyword evidence="5" id="KW-1185">Reference proteome</keyword>
<evidence type="ECO:0000256" key="3">
    <source>
        <dbReference type="ARBA" id="ARBA00023163"/>
    </source>
</evidence>
<feature type="domain" description="HTH gntR-type" evidence="4">
    <location>
        <begin position="34"/>
        <end position="104"/>
    </location>
</feature>
<accession>A0A8B6X9J6</accession>
<dbReference type="OrthoDB" id="8680857at2"/>
<dbReference type="GO" id="GO:0003677">
    <property type="term" value="F:DNA binding"/>
    <property type="evidence" value="ECO:0007669"/>
    <property type="project" value="UniProtKB-KW"/>
</dbReference>
<sequence length="272" mass="29228">MPIARKSASLAVSQRKPESLLGAQALLRGDDRSVNPFESTIERLGSAIKMGLLVGGDQLPPERELAALMGVSRLTLRAALKGLESGGFIESRRGRGGGTFVARTVPTLTPTQLAEVRVERAVLEDWIAQRHVIETGVAELAARNATETHIEQLRKLNALMRDTEHALREYRPLDTLFHIALAQATASRGLEAWMAQTHARLSGLMQHIPSTKGALSHSTNYHDRIVDAIVARDAEAARGVMALHVEATASMLRGLLPKPGAGKRAPVAGDAA</sequence>
<dbReference type="PROSITE" id="PS50949">
    <property type="entry name" value="HTH_GNTR"/>
    <property type="match status" value="1"/>
</dbReference>
<evidence type="ECO:0000313" key="6">
    <source>
        <dbReference type="RefSeq" id="WP_051378560.1"/>
    </source>
</evidence>
<proteinExistence type="predicted"/>
<dbReference type="Pfam" id="PF00392">
    <property type="entry name" value="GntR"/>
    <property type="match status" value="1"/>
</dbReference>
<dbReference type="Gene3D" id="1.20.120.530">
    <property type="entry name" value="GntR ligand-binding domain-like"/>
    <property type="match status" value="1"/>
</dbReference>
<dbReference type="SMART" id="SM00895">
    <property type="entry name" value="FCD"/>
    <property type="match status" value="1"/>
</dbReference>
<dbReference type="InterPro" id="IPR011711">
    <property type="entry name" value="GntR_C"/>
</dbReference>
<dbReference type="PRINTS" id="PR00035">
    <property type="entry name" value="HTHGNTR"/>
</dbReference>
<organism evidence="5 6">
    <name type="scientific">Derxia gummosa DSM 723</name>
    <dbReference type="NCBI Taxonomy" id="1121388"/>
    <lineage>
        <taxon>Bacteria</taxon>
        <taxon>Pseudomonadati</taxon>
        <taxon>Pseudomonadota</taxon>
        <taxon>Betaproteobacteria</taxon>
        <taxon>Burkholderiales</taxon>
        <taxon>Alcaligenaceae</taxon>
        <taxon>Derxia</taxon>
    </lineage>
</organism>
<reference evidence="6" key="2">
    <citation type="submission" date="2025-08" db="UniProtKB">
        <authorList>
            <consortium name="RefSeq"/>
        </authorList>
    </citation>
    <scope>IDENTIFICATION</scope>
</reference>
<evidence type="ECO:0000259" key="4">
    <source>
        <dbReference type="PROSITE" id="PS50949"/>
    </source>
</evidence>
<dbReference type="SMART" id="SM00345">
    <property type="entry name" value="HTH_GNTR"/>
    <property type="match status" value="1"/>
</dbReference>
<dbReference type="GO" id="GO:0003700">
    <property type="term" value="F:DNA-binding transcription factor activity"/>
    <property type="evidence" value="ECO:0007669"/>
    <property type="project" value="InterPro"/>
</dbReference>
<dbReference type="InterPro" id="IPR000524">
    <property type="entry name" value="Tscrpt_reg_HTH_GntR"/>
</dbReference>
<evidence type="ECO:0000313" key="5">
    <source>
        <dbReference type="Proteomes" id="UP000675920"/>
    </source>
</evidence>
<dbReference type="InterPro" id="IPR008920">
    <property type="entry name" value="TF_FadR/GntR_C"/>
</dbReference>